<accession>A0ABV9YZC1</accession>
<dbReference type="Gene3D" id="1.10.10.10">
    <property type="entry name" value="Winged helix-like DNA-binding domain superfamily/Winged helix DNA-binding domain"/>
    <property type="match status" value="1"/>
</dbReference>
<dbReference type="PANTHER" id="PTHR43252:SF6">
    <property type="entry name" value="NEGATIVE TRANSCRIPTION REGULATOR PADR"/>
    <property type="match status" value="1"/>
</dbReference>
<evidence type="ECO:0000259" key="1">
    <source>
        <dbReference type="Pfam" id="PF03551"/>
    </source>
</evidence>
<dbReference type="Proteomes" id="UP001595796">
    <property type="component" value="Unassembled WGS sequence"/>
</dbReference>
<dbReference type="SUPFAM" id="SSF46785">
    <property type="entry name" value="Winged helix' DNA-binding domain"/>
    <property type="match status" value="1"/>
</dbReference>
<proteinExistence type="predicted"/>
<dbReference type="PANTHER" id="PTHR43252">
    <property type="entry name" value="TRANSCRIPTIONAL REGULATOR YQJI"/>
    <property type="match status" value="1"/>
</dbReference>
<dbReference type="InterPro" id="IPR036388">
    <property type="entry name" value="WH-like_DNA-bd_sf"/>
</dbReference>
<dbReference type="RefSeq" id="WP_114956544.1">
    <property type="nucleotide sequence ID" value="NZ_JBHSJF010000006.1"/>
</dbReference>
<sequence>MNVRTVCLALLAHGEASGYDLKTRWTDGPFLHFVDASFGSIYPALAKLQAEGLVSLREESQPGKPPRKVYALTETGKAAFIEAMSQPPGEDIFRSSFAMIALCAPFLDREVIARAVDTRLAQQKAELAELEQALQAKCGGPIGWLLDWGVTHFKNDIAHVEATRKALEDMAGGTEPGTEVALPVCACQAEMTEQA</sequence>
<evidence type="ECO:0000313" key="3">
    <source>
        <dbReference type="Proteomes" id="UP001595796"/>
    </source>
</evidence>
<dbReference type="InterPro" id="IPR036390">
    <property type="entry name" value="WH_DNA-bd_sf"/>
</dbReference>
<reference evidence="3" key="1">
    <citation type="journal article" date="2019" name="Int. J. Syst. Evol. Microbiol.">
        <title>The Global Catalogue of Microorganisms (GCM) 10K type strain sequencing project: providing services to taxonomists for standard genome sequencing and annotation.</title>
        <authorList>
            <consortium name="The Broad Institute Genomics Platform"/>
            <consortium name="The Broad Institute Genome Sequencing Center for Infectious Disease"/>
            <person name="Wu L."/>
            <person name="Ma J."/>
        </authorList>
    </citation>
    <scope>NUCLEOTIDE SEQUENCE [LARGE SCALE GENOMIC DNA]</scope>
    <source>
        <strain evidence="3">CGMCC 1.16444</strain>
    </source>
</reference>
<dbReference type="InterPro" id="IPR005149">
    <property type="entry name" value="Tscrpt_reg_PadR_N"/>
</dbReference>
<gene>
    <name evidence="2" type="ORF">ACFPFW_07655</name>
</gene>
<dbReference type="Pfam" id="PF03551">
    <property type="entry name" value="PadR"/>
    <property type="match status" value="1"/>
</dbReference>
<comment type="caution">
    <text evidence="2">The sequence shown here is derived from an EMBL/GenBank/DDBJ whole genome shotgun (WGS) entry which is preliminary data.</text>
</comment>
<feature type="domain" description="Transcription regulator PadR N-terminal" evidence="1">
    <location>
        <begin position="8"/>
        <end position="80"/>
    </location>
</feature>
<keyword evidence="3" id="KW-1185">Reference proteome</keyword>
<name>A0ABV9YZC1_9HYPH</name>
<organism evidence="2 3">
    <name type="scientific">Flaviflagellibacter deserti</name>
    <dbReference type="NCBI Taxonomy" id="2267266"/>
    <lineage>
        <taxon>Bacteria</taxon>
        <taxon>Pseudomonadati</taxon>
        <taxon>Pseudomonadota</taxon>
        <taxon>Alphaproteobacteria</taxon>
        <taxon>Hyphomicrobiales</taxon>
        <taxon>Flaviflagellibacter</taxon>
    </lineage>
</organism>
<evidence type="ECO:0000313" key="2">
    <source>
        <dbReference type="EMBL" id="MFC5067891.1"/>
    </source>
</evidence>
<protein>
    <submittedName>
        <fullName evidence="2">PadR family transcriptional regulator</fullName>
    </submittedName>
</protein>
<dbReference type="EMBL" id="JBHSJF010000006">
    <property type="protein sequence ID" value="MFC5067891.1"/>
    <property type="molecule type" value="Genomic_DNA"/>
</dbReference>